<reference evidence="1" key="1">
    <citation type="submission" date="2022-07" db="EMBL/GenBank/DDBJ databases">
        <title>Phylogenomic reconstructions and comparative analyses of Kickxellomycotina fungi.</title>
        <authorList>
            <person name="Reynolds N.K."/>
            <person name="Stajich J.E."/>
            <person name="Barry K."/>
            <person name="Grigoriev I.V."/>
            <person name="Crous P."/>
            <person name="Smith M.E."/>
        </authorList>
    </citation>
    <scope>NUCLEOTIDE SEQUENCE</scope>
    <source>
        <strain evidence="1">CBS 109366</strain>
    </source>
</reference>
<gene>
    <name evidence="1" type="primary">vps16_2</name>
    <name evidence="1" type="ORF">IWQ57_005766</name>
</gene>
<dbReference type="Proteomes" id="UP001140234">
    <property type="component" value="Unassembled WGS sequence"/>
</dbReference>
<accession>A0ACC1JM59</accession>
<evidence type="ECO:0000313" key="2">
    <source>
        <dbReference type="Proteomes" id="UP001140234"/>
    </source>
</evidence>
<organism evidence="1 2">
    <name type="scientific">Coemansia nantahalensis</name>
    <dbReference type="NCBI Taxonomy" id="2789366"/>
    <lineage>
        <taxon>Eukaryota</taxon>
        <taxon>Fungi</taxon>
        <taxon>Fungi incertae sedis</taxon>
        <taxon>Zoopagomycota</taxon>
        <taxon>Kickxellomycotina</taxon>
        <taxon>Kickxellomycetes</taxon>
        <taxon>Kickxellales</taxon>
        <taxon>Kickxellaceae</taxon>
        <taxon>Coemansia</taxon>
    </lineage>
</organism>
<name>A0ACC1JM59_9FUNG</name>
<sequence>TLLRDTTRGAEARAAEQQIRLVQAQQQLGAGYIGYTLSETLAKCLADGNYSRAGKLRGEFGVPERRFAWLRLRALVGRRDWAELARMAAARKSPIGFRPFVDECIAALQYQEAAKYIARCDPRDHAPLFLRIGFYREAADAAAKAKDVDTLRQVHSAARDLSLQHHVAQLIEQLVRT</sequence>
<protein>
    <submittedName>
        <fullName evidence="1">Vacuolar protein</fullName>
    </submittedName>
</protein>
<keyword evidence="2" id="KW-1185">Reference proteome</keyword>
<proteinExistence type="predicted"/>
<feature type="non-terminal residue" evidence="1">
    <location>
        <position position="1"/>
    </location>
</feature>
<comment type="caution">
    <text evidence="1">The sequence shown here is derived from an EMBL/GenBank/DDBJ whole genome shotgun (WGS) entry which is preliminary data.</text>
</comment>
<dbReference type="EMBL" id="JANBUJ010002937">
    <property type="protein sequence ID" value="KAJ2762580.1"/>
    <property type="molecule type" value="Genomic_DNA"/>
</dbReference>
<evidence type="ECO:0000313" key="1">
    <source>
        <dbReference type="EMBL" id="KAJ2762580.1"/>
    </source>
</evidence>